<dbReference type="Proteomes" id="UP001163293">
    <property type="component" value="Chromosome"/>
</dbReference>
<feature type="domain" description="SnoaL-like" evidence="1">
    <location>
        <begin position="17"/>
        <end position="126"/>
    </location>
</feature>
<evidence type="ECO:0000259" key="1">
    <source>
        <dbReference type="Pfam" id="PF13474"/>
    </source>
</evidence>
<proteinExistence type="predicted"/>
<dbReference type="InterPro" id="IPR011944">
    <property type="entry name" value="Steroid_delta5-4_isomerase"/>
</dbReference>
<dbReference type="SUPFAM" id="SSF54427">
    <property type="entry name" value="NTF2-like"/>
    <property type="match status" value="1"/>
</dbReference>
<gene>
    <name evidence="2" type="ORF">NL394_21340</name>
</gene>
<dbReference type="InterPro" id="IPR032710">
    <property type="entry name" value="NTF2-like_dom_sf"/>
</dbReference>
<evidence type="ECO:0000313" key="3">
    <source>
        <dbReference type="Proteomes" id="UP001163293"/>
    </source>
</evidence>
<accession>A0AAX3EHW7</accession>
<dbReference type="RefSeq" id="WP_062098656.1">
    <property type="nucleotide sequence ID" value="NZ_BDMH01000024.1"/>
</dbReference>
<dbReference type="InterPro" id="IPR037401">
    <property type="entry name" value="SnoaL-like"/>
</dbReference>
<organism evidence="2 3">
    <name type="scientific">Paenarthrobacter ureafaciens</name>
    <dbReference type="NCBI Taxonomy" id="37931"/>
    <lineage>
        <taxon>Bacteria</taxon>
        <taxon>Bacillati</taxon>
        <taxon>Actinomycetota</taxon>
        <taxon>Actinomycetes</taxon>
        <taxon>Micrococcales</taxon>
        <taxon>Micrococcaceae</taxon>
        <taxon>Paenarthrobacter</taxon>
    </lineage>
</organism>
<reference evidence="2" key="1">
    <citation type="submission" date="2022-07" db="EMBL/GenBank/DDBJ databases">
        <authorList>
            <person name="Wu T."/>
        </authorList>
    </citation>
    <scope>NUCLEOTIDE SEQUENCE</scope>
    <source>
        <strain evidence="2">SD-1</strain>
    </source>
</reference>
<dbReference type="Gene3D" id="3.10.450.50">
    <property type="match status" value="1"/>
</dbReference>
<protein>
    <submittedName>
        <fullName evidence="2">Nuclear transport factor 2 family protein</fullName>
    </submittedName>
</protein>
<name>A0AAX3EHW7_PAEUR</name>
<sequence>MKINDPAATLNAGVLAEALTAWKRAFDQHRPEDMVRLFSRDALFQGLSPTLLTGRKEIFDYFDALPPGITATFQIIQARELAQDLACGFAALRFTYPDARTTQVQLSLVVRRDGETWLIAQYHASRTFQGKQPPTSPLAAMMNPFAVDEA</sequence>
<keyword evidence="3" id="KW-1185">Reference proteome</keyword>
<dbReference type="AlphaFoldDB" id="A0AAX3EHW7"/>
<dbReference type="Pfam" id="PF13474">
    <property type="entry name" value="SnoaL_3"/>
    <property type="match status" value="1"/>
</dbReference>
<dbReference type="NCBIfam" id="TIGR02246">
    <property type="entry name" value="SgcJ/EcaC family oxidoreductase"/>
    <property type="match status" value="1"/>
</dbReference>
<evidence type="ECO:0000313" key="2">
    <source>
        <dbReference type="EMBL" id="UYV97538.1"/>
    </source>
</evidence>
<dbReference type="EMBL" id="CP101185">
    <property type="protein sequence ID" value="UYV97538.1"/>
    <property type="molecule type" value="Genomic_DNA"/>
</dbReference>